<comment type="subcellular location">
    <subcellularLocation>
        <location evidence="1">Membrane</location>
        <topology evidence="1">Multi-pass membrane protein</topology>
    </subcellularLocation>
</comment>
<dbReference type="EMBL" id="JAODAN010000009">
    <property type="protein sequence ID" value="KAK1922058.1"/>
    <property type="molecule type" value="Genomic_DNA"/>
</dbReference>
<evidence type="ECO:0000256" key="3">
    <source>
        <dbReference type="ARBA" id="ARBA00022692"/>
    </source>
</evidence>
<feature type="transmembrane region" description="Helical" evidence="7">
    <location>
        <begin position="420"/>
        <end position="440"/>
    </location>
</feature>
<reference evidence="9" key="1">
    <citation type="submission" date="2023-02" db="EMBL/GenBank/DDBJ databases">
        <title>Identification and recombinant expression of a fungal hydrolase from Papiliotrema laurentii that hydrolyzes apple cutin and clears colloidal polyester polyurethane.</title>
        <authorList>
            <consortium name="DOE Joint Genome Institute"/>
            <person name="Roman V.A."/>
            <person name="Bojanowski C."/>
            <person name="Crable B.R."/>
            <person name="Wagner D.N."/>
            <person name="Hung C.S."/>
            <person name="Nadeau L.J."/>
            <person name="Schratz L."/>
            <person name="Haridas S."/>
            <person name="Pangilinan J."/>
            <person name="Lipzen A."/>
            <person name="Na H."/>
            <person name="Yan M."/>
            <person name="Ng V."/>
            <person name="Grigoriev I.V."/>
            <person name="Spatafora J.W."/>
            <person name="Barlow D."/>
            <person name="Biffinger J."/>
            <person name="Kelley-Loughnane N."/>
            <person name="Varaljay V.A."/>
            <person name="Crookes-Goodson W.J."/>
        </authorList>
    </citation>
    <scope>NUCLEOTIDE SEQUENCE</scope>
    <source>
        <strain evidence="9">5307AH</strain>
    </source>
</reference>
<dbReference type="InterPro" id="IPR020846">
    <property type="entry name" value="MFS_dom"/>
</dbReference>
<name>A0AAD9CWS3_PAPLA</name>
<feature type="transmembrane region" description="Helical" evidence="7">
    <location>
        <begin position="362"/>
        <end position="381"/>
    </location>
</feature>
<evidence type="ECO:0000256" key="2">
    <source>
        <dbReference type="ARBA" id="ARBA00022448"/>
    </source>
</evidence>
<feature type="domain" description="Major facilitator superfamily (MFS) profile" evidence="8">
    <location>
        <begin position="96"/>
        <end position="510"/>
    </location>
</feature>
<dbReference type="GO" id="GO:0016020">
    <property type="term" value="C:membrane"/>
    <property type="evidence" value="ECO:0007669"/>
    <property type="project" value="UniProtKB-SubCell"/>
</dbReference>
<dbReference type="FunFam" id="1.20.1250.20:FF:000057">
    <property type="entry name" value="MFS general substrate transporter"/>
    <property type="match status" value="1"/>
</dbReference>
<keyword evidence="2" id="KW-0813">Transport</keyword>
<feature type="transmembrane region" description="Helical" evidence="7">
    <location>
        <begin position="452"/>
        <end position="474"/>
    </location>
</feature>
<dbReference type="AlphaFoldDB" id="A0AAD9CWS3"/>
<feature type="transmembrane region" description="Helical" evidence="7">
    <location>
        <begin position="393"/>
        <end position="414"/>
    </location>
</feature>
<dbReference type="PROSITE" id="PS50850">
    <property type="entry name" value="MFS"/>
    <property type="match status" value="1"/>
</dbReference>
<proteinExistence type="predicted"/>
<keyword evidence="3 7" id="KW-0812">Transmembrane</keyword>
<dbReference type="FunFam" id="1.20.1250.20:FF:000013">
    <property type="entry name" value="MFS general substrate transporter"/>
    <property type="match status" value="1"/>
</dbReference>
<dbReference type="Proteomes" id="UP001182556">
    <property type="component" value="Unassembled WGS sequence"/>
</dbReference>
<sequence length="548" mass="60542">MTKNKGATMGNIKEAPIAPLKVSSSPHCSPKEPLFLPTRTTHLHSSTMENEVKKTVSNSSDVANIHQPTDFPLARALTPEQRVQVEKRLKLKLDLRCSLFVLIYILNYLDRNNIASARLKGLQADLKLNDTQYATCLSILYVGYILMQVPSNMIINKISRPSWYIGAAMLLWGCISTLSGVTTSFGGMVATRFFLGFIEAAFLPGALLILSKWYTRRELTLRNAILFGGNLISNAFSALVGAGVLSNMQGTLGHAAWRWLFWIEGGATMLVALAAIFCLPDLPTNTKGFTDVERELSQLRLLEDVGQADTDSANQGAFEGLLMAVKDLKIYIMMLTLTAYVVGLSFNAFFPSLTKTLGFSDIPTLLMSAPPWVFSVIVSMINAWHADKTQEKFWHIVGPICMGLVGFIISMATLNHAARYVALFLQAGSYAGFIVFYSWISSSFPRPPAKRAVALAMINAFSQLGNIAGSYVWALKKNGYRKSYGIVTAMFGVAIFGCFLFRMILVAENKKLDEMEREAERGDGVEDKAGQEHIETSTRPPRGFRYLI</sequence>
<keyword evidence="10" id="KW-1185">Reference proteome</keyword>
<evidence type="ECO:0000259" key="8">
    <source>
        <dbReference type="PROSITE" id="PS50850"/>
    </source>
</evidence>
<feature type="transmembrane region" description="Helical" evidence="7">
    <location>
        <begin position="330"/>
        <end position="350"/>
    </location>
</feature>
<feature type="transmembrane region" description="Helical" evidence="7">
    <location>
        <begin position="193"/>
        <end position="211"/>
    </location>
</feature>
<feature type="transmembrane region" description="Helical" evidence="7">
    <location>
        <begin position="486"/>
        <end position="507"/>
    </location>
</feature>
<evidence type="ECO:0000256" key="1">
    <source>
        <dbReference type="ARBA" id="ARBA00004141"/>
    </source>
</evidence>
<dbReference type="GO" id="GO:0022857">
    <property type="term" value="F:transmembrane transporter activity"/>
    <property type="evidence" value="ECO:0007669"/>
    <property type="project" value="InterPro"/>
</dbReference>
<keyword evidence="5 7" id="KW-0472">Membrane</keyword>
<protein>
    <submittedName>
        <fullName evidence="9">Major facilitator superfamily domain-containing protein</fullName>
    </submittedName>
</protein>
<evidence type="ECO:0000256" key="5">
    <source>
        <dbReference type="ARBA" id="ARBA00023136"/>
    </source>
</evidence>
<evidence type="ECO:0000256" key="4">
    <source>
        <dbReference type="ARBA" id="ARBA00022989"/>
    </source>
</evidence>
<dbReference type="InterPro" id="IPR036259">
    <property type="entry name" value="MFS_trans_sf"/>
</dbReference>
<feature type="compositionally biased region" description="Basic and acidic residues" evidence="6">
    <location>
        <begin position="517"/>
        <end position="536"/>
    </location>
</feature>
<dbReference type="Pfam" id="PF07690">
    <property type="entry name" value="MFS_1"/>
    <property type="match status" value="1"/>
</dbReference>
<dbReference type="InterPro" id="IPR011701">
    <property type="entry name" value="MFS"/>
</dbReference>
<dbReference type="PANTHER" id="PTHR43791:SF6">
    <property type="entry name" value="TRANSPORTER, PUTATIVE (AFU_ORTHOLOGUE AFUA_1G16690)-RELATED"/>
    <property type="match status" value="1"/>
</dbReference>
<evidence type="ECO:0000313" key="10">
    <source>
        <dbReference type="Proteomes" id="UP001182556"/>
    </source>
</evidence>
<organism evidence="9 10">
    <name type="scientific">Papiliotrema laurentii</name>
    <name type="common">Cryptococcus laurentii</name>
    <dbReference type="NCBI Taxonomy" id="5418"/>
    <lineage>
        <taxon>Eukaryota</taxon>
        <taxon>Fungi</taxon>
        <taxon>Dikarya</taxon>
        <taxon>Basidiomycota</taxon>
        <taxon>Agaricomycotina</taxon>
        <taxon>Tremellomycetes</taxon>
        <taxon>Tremellales</taxon>
        <taxon>Rhynchogastremaceae</taxon>
        <taxon>Papiliotrema</taxon>
    </lineage>
</organism>
<evidence type="ECO:0000256" key="6">
    <source>
        <dbReference type="SAM" id="MobiDB-lite"/>
    </source>
</evidence>
<feature type="transmembrane region" description="Helical" evidence="7">
    <location>
        <begin position="161"/>
        <end position="181"/>
    </location>
</feature>
<comment type="caution">
    <text evidence="9">The sequence shown here is derived from an EMBL/GenBank/DDBJ whole genome shotgun (WGS) entry which is preliminary data.</text>
</comment>
<dbReference type="Gene3D" id="1.20.1250.20">
    <property type="entry name" value="MFS general substrate transporter like domains"/>
    <property type="match status" value="2"/>
</dbReference>
<feature type="transmembrane region" description="Helical" evidence="7">
    <location>
        <begin position="223"/>
        <end position="245"/>
    </location>
</feature>
<feature type="transmembrane region" description="Helical" evidence="7">
    <location>
        <begin position="257"/>
        <end position="279"/>
    </location>
</feature>
<evidence type="ECO:0000256" key="7">
    <source>
        <dbReference type="SAM" id="Phobius"/>
    </source>
</evidence>
<keyword evidence="4 7" id="KW-1133">Transmembrane helix</keyword>
<feature type="region of interest" description="Disordered" evidence="6">
    <location>
        <begin position="517"/>
        <end position="542"/>
    </location>
</feature>
<gene>
    <name evidence="9" type="ORF">DB88DRAFT_467232</name>
</gene>
<accession>A0AAD9CWS3</accession>
<evidence type="ECO:0000313" key="9">
    <source>
        <dbReference type="EMBL" id="KAK1922058.1"/>
    </source>
</evidence>
<dbReference type="SUPFAM" id="SSF103473">
    <property type="entry name" value="MFS general substrate transporter"/>
    <property type="match status" value="1"/>
</dbReference>
<dbReference type="PANTHER" id="PTHR43791">
    <property type="entry name" value="PERMEASE-RELATED"/>
    <property type="match status" value="1"/>
</dbReference>